<dbReference type="GO" id="GO:0005509">
    <property type="term" value="F:calcium ion binding"/>
    <property type="evidence" value="ECO:0007669"/>
    <property type="project" value="InterPro"/>
</dbReference>
<evidence type="ECO:0000259" key="3">
    <source>
        <dbReference type="PROSITE" id="PS50222"/>
    </source>
</evidence>
<sequence>MADEIFDQAGTVVWLLFLRLYLNKDQRLDLNEFRNLISQNLGPGASIYTGNVIDGGQYSGGFYDSSSSGGFMDGNGTAGGYTGITDGYTGVADLAGATMNGVGTMDSNASFNAFDQASFASSTGGAGGMGGYDADGPSVADRTAGTTGDSSSSSFEAGNSQQQVQQYATNAQGLYQDPNPQIIRRPAQSEQITYTQNIKIRFLQPPAIPPPGPLIIKEVRPPQPPPPPPLVVRQRAPPRPTPPPLILREKPPAIPQNTGAQTVIRKLPALPLPPRSVIIERLPPTPPKPRDIIIERWIPYNALANRKTIVQRAEEAKSYPKPRNVIIQYEAPQVRVVRQFQRLGVTPENPQEYINRYGTSLFDSQTLVQQARAAGVIEDISPPTNLGGPGSTPPTFTNEFGNMSQGAETSGVGSPSTFETSGYGGQQGNSDFSGFETGQNGTGGGFASQFETSTFSSQGGGTIHGDTSASGYQSYSGSSASNIDIANAAFNAADLNKDGLIDPNEFRQFLGSQLQ</sequence>
<evidence type="ECO:0000313" key="7">
    <source>
        <dbReference type="EMBL" id="CAF3637666.1"/>
    </source>
</evidence>
<dbReference type="InterPro" id="IPR002048">
    <property type="entry name" value="EF_hand_dom"/>
</dbReference>
<dbReference type="SUPFAM" id="SSF47473">
    <property type="entry name" value="EF-hand"/>
    <property type="match status" value="1"/>
</dbReference>
<reference evidence="6" key="1">
    <citation type="submission" date="2021-02" db="EMBL/GenBank/DDBJ databases">
        <authorList>
            <person name="Nowell W R."/>
        </authorList>
    </citation>
    <scope>NUCLEOTIDE SEQUENCE</scope>
</reference>
<keyword evidence="1" id="KW-0106">Calcium</keyword>
<dbReference type="InterPro" id="IPR018247">
    <property type="entry name" value="EF_Hand_1_Ca_BS"/>
</dbReference>
<dbReference type="Proteomes" id="UP000663891">
    <property type="component" value="Unassembled WGS sequence"/>
</dbReference>
<feature type="domain" description="EF-hand" evidence="3">
    <location>
        <begin position="481"/>
        <end position="515"/>
    </location>
</feature>
<gene>
    <name evidence="5" type="ORF">IZO911_LOCUS37582</name>
    <name evidence="4" type="ORF">JYZ213_LOCUS22974</name>
    <name evidence="7" type="ORF">OKA104_LOCUS8477</name>
    <name evidence="6" type="ORF">VCS650_LOCUS41054</name>
</gene>
<feature type="region of interest" description="Disordered" evidence="2">
    <location>
        <begin position="379"/>
        <end position="430"/>
    </location>
</feature>
<dbReference type="EMBL" id="CAJNOG010000267">
    <property type="protein sequence ID" value="CAF1130192.1"/>
    <property type="molecule type" value="Genomic_DNA"/>
</dbReference>
<proteinExistence type="predicted"/>
<dbReference type="EMBL" id="CAJNOE010000961">
    <property type="protein sequence ID" value="CAF1365875.1"/>
    <property type="molecule type" value="Genomic_DNA"/>
</dbReference>
<feature type="region of interest" description="Disordered" evidence="2">
    <location>
        <begin position="211"/>
        <end position="255"/>
    </location>
</feature>
<comment type="caution">
    <text evidence="6">The sequence shown here is derived from an EMBL/GenBank/DDBJ whole genome shotgun (WGS) entry which is preliminary data.</text>
</comment>
<dbReference type="EMBL" id="CAJNON010001675">
    <property type="protein sequence ID" value="CAF1479055.1"/>
    <property type="molecule type" value="Genomic_DNA"/>
</dbReference>
<feature type="compositionally biased region" description="Polar residues" evidence="2">
    <location>
        <begin position="393"/>
        <end position="420"/>
    </location>
</feature>
<dbReference type="PROSITE" id="PS50222">
    <property type="entry name" value="EF_HAND_2"/>
    <property type="match status" value="1"/>
</dbReference>
<evidence type="ECO:0000313" key="4">
    <source>
        <dbReference type="EMBL" id="CAF1130192.1"/>
    </source>
</evidence>
<dbReference type="Proteomes" id="UP000663860">
    <property type="component" value="Unassembled WGS sequence"/>
</dbReference>
<feature type="compositionally biased region" description="Polar residues" evidence="2">
    <location>
        <begin position="144"/>
        <end position="160"/>
    </location>
</feature>
<evidence type="ECO:0000256" key="1">
    <source>
        <dbReference type="ARBA" id="ARBA00022837"/>
    </source>
</evidence>
<accession>A0A815RM03</accession>
<dbReference type="SMART" id="SM00054">
    <property type="entry name" value="EFh"/>
    <property type="match status" value="1"/>
</dbReference>
<evidence type="ECO:0000313" key="8">
    <source>
        <dbReference type="Proteomes" id="UP000663891"/>
    </source>
</evidence>
<evidence type="ECO:0000313" key="6">
    <source>
        <dbReference type="EMBL" id="CAF1479055.1"/>
    </source>
</evidence>
<dbReference type="Pfam" id="PF13202">
    <property type="entry name" value="EF-hand_5"/>
    <property type="match status" value="1"/>
</dbReference>
<evidence type="ECO:0000256" key="2">
    <source>
        <dbReference type="SAM" id="MobiDB-lite"/>
    </source>
</evidence>
<feature type="compositionally biased region" description="Pro residues" evidence="2">
    <location>
        <begin position="221"/>
        <end position="230"/>
    </location>
</feature>
<dbReference type="AlphaFoldDB" id="A0A815RM03"/>
<dbReference type="Proteomes" id="UP000663881">
    <property type="component" value="Unassembled WGS sequence"/>
</dbReference>
<dbReference type="EMBL" id="CAJOAY010000343">
    <property type="protein sequence ID" value="CAF3637666.1"/>
    <property type="molecule type" value="Genomic_DNA"/>
</dbReference>
<dbReference type="PROSITE" id="PS00018">
    <property type="entry name" value="EF_HAND_1"/>
    <property type="match status" value="1"/>
</dbReference>
<dbReference type="Proteomes" id="UP000663845">
    <property type="component" value="Unassembled WGS sequence"/>
</dbReference>
<evidence type="ECO:0000313" key="5">
    <source>
        <dbReference type="EMBL" id="CAF1365875.1"/>
    </source>
</evidence>
<name>A0A815RM03_9BILA</name>
<dbReference type="OrthoDB" id="10050524at2759"/>
<feature type="region of interest" description="Disordered" evidence="2">
    <location>
        <begin position="130"/>
        <end position="164"/>
    </location>
</feature>
<dbReference type="InterPro" id="IPR011992">
    <property type="entry name" value="EF-hand-dom_pair"/>
</dbReference>
<protein>
    <recommendedName>
        <fullName evidence="3">EF-hand domain-containing protein</fullName>
    </recommendedName>
</protein>
<organism evidence="6 8">
    <name type="scientific">Adineta steineri</name>
    <dbReference type="NCBI Taxonomy" id="433720"/>
    <lineage>
        <taxon>Eukaryota</taxon>
        <taxon>Metazoa</taxon>
        <taxon>Spiralia</taxon>
        <taxon>Gnathifera</taxon>
        <taxon>Rotifera</taxon>
        <taxon>Eurotatoria</taxon>
        <taxon>Bdelloidea</taxon>
        <taxon>Adinetida</taxon>
        <taxon>Adinetidae</taxon>
        <taxon>Adineta</taxon>
    </lineage>
</organism>